<organism evidence="2 3">
    <name type="scientific">Persicitalea jodogahamensis</name>
    <dbReference type="NCBI Taxonomy" id="402147"/>
    <lineage>
        <taxon>Bacteria</taxon>
        <taxon>Pseudomonadati</taxon>
        <taxon>Bacteroidota</taxon>
        <taxon>Cytophagia</taxon>
        <taxon>Cytophagales</taxon>
        <taxon>Spirosomataceae</taxon>
        <taxon>Persicitalea</taxon>
    </lineage>
</organism>
<reference evidence="2 3" key="1">
    <citation type="journal article" date="2014" name="Int. J. Syst. Evol. Microbiol.">
        <title>Complete genome sequence of Corynebacterium casei LMG S-19264T (=DSM 44701T), isolated from a smear-ripened cheese.</title>
        <authorList>
            <consortium name="US DOE Joint Genome Institute (JGI-PGF)"/>
            <person name="Walter F."/>
            <person name="Albersmeier A."/>
            <person name="Kalinowski J."/>
            <person name="Ruckert C."/>
        </authorList>
    </citation>
    <scope>NUCLEOTIDE SEQUENCE [LARGE SCALE GENOMIC DNA]</scope>
    <source>
        <strain evidence="2 3">KCTC 12866</strain>
    </source>
</reference>
<dbReference type="EMBL" id="BMXF01000001">
    <property type="protein sequence ID" value="GHB63876.1"/>
    <property type="molecule type" value="Genomic_DNA"/>
</dbReference>
<gene>
    <name evidence="2" type="ORF">GCM10007390_17140</name>
</gene>
<accession>A0A8J3G889</accession>
<evidence type="ECO:0000256" key="1">
    <source>
        <dbReference type="SAM" id="Coils"/>
    </source>
</evidence>
<dbReference type="AlphaFoldDB" id="A0A8J3G889"/>
<comment type="caution">
    <text evidence="2">The sequence shown here is derived from an EMBL/GenBank/DDBJ whole genome shotgun (WGS) entry which is preliminary data.</text>
</comment>
<dbReference type="RefSeq" id="WP_189563890.1">
    <property type="nucleotide sequence ID" value="NZ_BMXF01000001.1"/>
</dbReference>
<evidence type="ECO:0000313" key="3">
    <source>
        <dbReference type="Proteomes" id="UP000598271"/>
    </source>
</evidence>
<sequence length="68" mass="7549">MQLVTNSVWNLDINGKPALNALGELEQKLADTKKAQADLQRGTKEWADSQKEIKALEAEIKNVRETVG</sequence>
<keyword evidence="1" id="KW-0175">Coiled coil</keyword>
<keyword evidence="3" id="KW-1185">Reference proteome</keyword>
<feature type="coiled-coil region" evidence="1">
    <location>
        <begin position="22"/>
        <end position="66"/>
    </location>
</feature>
<dbReference type="Proteomes" id="UP000598271">
    <property type="component" value="Unassembled WGS sequence"/>
</dbReference>
<name>A0A8J3G889_9BACT</name>
<protein>
    <submittedName>
        <fullName evidence="2">Uncharacterized protein</fullName>
    </submittedName>
</protein>
<proteinExistence type="predicted"/>
<evidence type="ECO:0000313" key="2">
    <source>
        <dbReference type="EMBL" id="GHB63876.1"/>
    </source>
</evidence>